<dbReference type="InterPro" id="IPR000858">
    <property type="entry name" value="S_locus_glycoprot_dom"/>
</dbReference>
<dbReference type="PROSITE" id="PS50948">
    <property type="entry name" value="PAN"/>
    <property type="match status" value="1"/>
</dbReference>
<dbReference type="Pfam" id="PF07714">
    <property type="entry name" value="PK_Tyr_Ser-Thr"/>
    <property type="match status" value="1"/>
</dbReference>
<evidence type="ECO:0000313" key="15">
    <source>
        <dbReference type="Proteomes" id="UP000823388"/>
    </source>
</evidence>
<evidence type="ECO:0000256" key="4">
    <source>
        <dbReference type="ARBA" id="ARBA00022741"/>
    </source>
</evidence>
<reference evidence="14" key="1">
    <citation type="submission" date="2020-05" db="EMBL/GenBank/DDBJ databases">
        <title>WGS assembly of Panicum virgatum.</title>
        <authorList>
            <person name="Lovell J.T."/>
            <person name="Jenkins J."/>
            <person name="Shu S."/>
            <person name="Juenger T.E."/>
            <person name="Schmutz J."/>
        </authorList>
    </citation>
    <scope>NUCLEOTIDE SEQUENCE</scope>
    <source>
        <strain evidence="14">AP13</strain>
    </source>
</reference>
<evidence type="ECO:0000256" key="5">
    <source>
        <dbReference type="ARBA" id="ARBA00022777"/>
    </source>
</evidence>
<evidence type="ECO:0000256" key="3">
    <source>
        <dbReference type="ARBA" id="ARBA00022729"/>
    </source>
</evidence>
<keyword evidence="3" id="KW-0732">Signal</keyword>
<dbReference type="Pfam" id="PF00954">
    <property type="entry name" value="S_locus_glycop"/>
    <property type="match status" value="1"/>
</dbReference>
<feature type="binding site" evidence="9">
    <location>
        <position position="298"/>
    </location>
    <ligand>
        <name>ATP</name>
        <dbReference type="ChEBI" id="CHEBI:30616"/>
    </ligand>
</feature>
<dbReference type="InterPro" id="IPR017441">
    <property type="entry name" value="Protein_kinase_ATP_BS"/>
</dbReference>
<keyword evidence="5" id="KW-0418">Kinase</keyword>
<dbReference type="Gene3D" id="3.30.200.20">
    <property type="entry name" value="Phosphorylase Kinase, domain 1"/>
    <property type="match status" value="1"/>
</dbReference>
<dbReference type="EMBL" id="CM029049">
    <property type="protein sequence ID" value="KAG2575008.1"/>
    <property type="molecule type" value="Genomic_DNA"/>
</dbReference>
<keyword evidence="15" id="KW-1185">Reference proteome</keyword>
<proteinExistence type="predicted"/>
<dbReference type="CDD" id="cd01098">
    <property type="entry name" value="PAN_AP_plant"/>
    <property type="match status" value="1"/>
</dbReference>
<evidence type="ECO:0000259" key="13">
    <source>
        <dbReference type="PROSITE" id="PS50948"/>
    </source>
</evidence>
<dbReference type="Pfam" id="PF08276">
    <property type="entry name" value="PAN_2"/>
    <property type="match status" value="1"/>
</dbReference>
<keyword evidence="7" id="KW-1015">Disulfide bond</keyword>
<evidence type="ECO:0000313" key="14">
    <source>
        <dbReference type="EMBL" id="KAG2575008.1"/>
    </source>
</evidence>
<keyword evidence="8" id="KW-0325">Glycoprotein</keyword>
<protein>
    <submittedName>
        <fullName evidence="14">Uncharacterized protein</fullName>
    </submittedName>
</protein>
<accession>A0A8T0QMM2</accession>
<keyword evidence="4 9" id="KW-0547">Nucleotide-binding</keyword>
<feature type="compositionally biased region" description="Basic and acidic residues" evidence="10">
    <location>
        <begin position="559"/>
        <end position="569"/>
    </location>
</feature>
<dbReference type="FunFam" id="3.30.200.20:FF:000402">
    <property type="entry name" value="Serine/threonine-protein kinase"/>
    <property type="match status" value="1"/>
</dbReference>
<dbReference type="PANTHER" id="PTHR27002">
    <property type="entry name" value="RECEPTOR-LIKE SERINE/THREONINE-PROTEIN KINASE SD1-8"/>
    <property type="match status" value="1"/>
</dbReference>
<keyword evidence="11" id="KW-1133">Transmembrane helix</keyword>
<keyword evidence="1" id="KW-0723">Serine/threonine-protein kinase</keyword>
<evidence type="ECO:0000256" key="1">
    <source>
        <dbReference type="ARBA" id="ARBA00022527"/>
    </source>
</evidence>
<dbReference type="AlphaFoldDB" id="A0A8T0QMM2"/>
<dbReference type="Gene3D" id="1.10.510.10">
    <property type="entry name" value="Transferase(Phosphotransferase) domain 1"/>
    <property type="match status" value="1"/>
</dbReference>
<keyword evidence="11" id="KW-0472">Membrane</keyword>
<dbReference type="PROSITE" id="PS00108">
    <property type="entry name" value="PROTEIN_KINASE_ST"/>
    <property type="match status" value="1"/>
</dbReference>
<evidence type="ECO:0000256" key="10">
    <source>
        <dbReference type="SAM" id="MobiDB-lite"/>
    </source>
</evidence>
<evidence type="ECO:0000256" key="8">
    <source>
        <dbReference type="ARBA" id="ARBA00023180"/>
    </source>
</evidence>
<dbReference type="GO" id="GO:0004674">
    <property type="term" value="F:protein serine/threonine kinase activity"/>
    <property type="evidence" value="ECO:0007669"/>
    <property type="project" value="UniProtKB-KW"/>
</dbReference>
<evidence type="ECO:0000259" key="12">
    <source>
        <dbReference type="PROSITE" id="PS50011"/>
    </source>
</evidence>
<dbReference type="InterPro" id="IPR011009">
    <property type="entry name" value="Kinase-like_dom_sf"/>
</dbReference>
<dbReference type="InterPro" id="IPR008271">
    <property type="entry name" value="Ser/Thr_kinase_AS"/>
</dbReference>
<keyword evidence="6 9" id="KW-0067">ATP-binding</keyword>
<dbReference type="PROSITE" id="PS00107">
    <property type="entry name" value="PROTEIN_KINASE_ATP"/>
    <property type="match status" value="1"/>
</dbReference>
<dbReference type="InterPro" id="IPR003609">
    <property type="entry name" value="Pan_app"/>
</dbReference>
<organism evidence="14 15">
    <name type="scientific">Panicum virgatum</name>
    <name type="common">Blackwell switchgrass</name>
    <dbReference type="NCBI Taxonomy" id="38727"/>
    <lineage>
        <taxon>Eukaryota</taxon>
        <taxon>Viridiplantae</taxon>
        <taxon>Streptophyta</taxon>
        <taxon>Embryophyta</taxon>
        <taxon>Tracheophyta</taxon>
        <taxon>Spermatophyta</taxon>
        <taxon>Magnoliopsida</taxon>
        <taxon>Liliopsida</taxon>
        <taxon>Poales</taxon>
        <taxon>Poaceae</taxon>
        <taxon>PACMAD clade</taxon>
        <taxon>Panicoideae</taxon>
        <taxon>Panicodae</taxon>
        <taxon>Paniceae</taxon>
        <taxon>Panicinae</taxon>
        <taxon>Panicum</taxon>
        <taxon>Panicum sect. Hiantes</taxon>
    </lineage>
</organism>
<dbReference type="CDD" id="cd14066">
    <property type="entry name" value="STKc_IRAK"/>
    <property type="match status" value="1"/>
</dbReference>
<evidence type="ECO:0000256" key="7">
    <source>
        <dbReference type="ARBA" id="ARBA00023157"/>
    </source>
</evidence>
<dbReference type="InterPro" id="IPR001245">
    <property type="entry name" value="Ser-Thr/Tyr_kinase_cat_dom"/>
</dbReference>
<gene>
    <name evidence="14" type="ORF">PVAP13_7KG399670</name>
</gene>
<feature type="domain" description="Apple" evidence="13">
    <location>
        <begin position="104"/>
        <end position="183"/>
    </location>
</feature>
<dbReference type="SMART" id="SM00220">
    <property type="entry name" value="S_TKc"/>
    <property type="match status" value="1"/>
</dbReference>
<evidence type="ECO:0000256" key="6">
    <source>
        <dbReference type="ARBA" id="ARBA00022840"/>
    </source>
</evidence>
<feature type="region of interest" description="Disordered" evidence="10">
    <location>
        <begin position="559"/>
        <end position="586"/>
    </location>
</feature>
<evidence type="ECO:0000256" key="9">
    <source>
        <dbReference type="PROSITE-ProRule" id="PRU10141"/>
    </source>
</evidence>
<dbReference type="FunFam" id="1.10.510.10:FF:000060">
    <property type="entry name" value="G-type lectin S-receptor-like serine/threonine-protein kinase"/>
    <property type="match status" value="1"/>
</dbReference>
<keyword evidence="11" id="KW-0812">Transmembrane</keyword>
<sequence>MSQYLYHNGDELYYTYTVSDGSPYTRILLDYRGNLALLSWNNTTLSWTFDYTENSSCALYASCGLFGYCDAVTIPTTCRCPDGFELVDSLNLSRGCQRKEALRCGKKNFMTLPNMKVPDKFLRIRNTNFGQCAEECSRNCSCMAYAYANLSRAGGTMGDTSRCLVWTGDLIDMEKASFYTENLYIRLAESPVQKNGELLKILLPIIACLLLLAFAALIWKCKRRAKQQKKKVQKNMMLEYLRSTDEAGNKNNVEFPFVSFNDIVAATNNFSDTNMLGKGGFGKVYKGMLDGSTEVAIKRLSKGSGQGTEEFRNEVVLIAKLQHKNLVKLLGCCIHEDEKMLVYEYLPNKSLDYFLFDSARKSMVQWPTRFKIIQGVARGIMYLHQDSRLTIIHRDLKASNILLDKEMSPKISDFGMARIFCGDQNQANTNRIVGTYGYMSPEYVMEGAFSVKSDTYSFGVLLLEIVSGLKISSPHLIMDFPNLIVYAWNLWKDGKTEDLVDPSVKENCPLDEVSRCIHIGLLCAQDSPNCRPLMSTVVLMLESKSTPLPTPLQPLYFGRRDAEPGRGSDNRVPSMNGMSLTVVEGR</sequence>
<feature type="transmembrane region" description="Helical" evidence="11">
    <location>
        <begin position="201"/>
        <end position="221"/>
    </location>
</feature>
<dbReference type="SUPFAM" id="SSF56112">
    <property type="entry name" value="Protein kinase-like (PK-like)"/>
    <property type="match status" value="1"/>
</dbReference>
<dbReference type="GO" id="GO:0005524">
    <property type="term" value="F:ATP binding"/>
    <property type="evidence" value="ECO:0007669"/>
    <property type="project" value="UniProtKB-UniRule"/>
</dbReference>
<dbReference type="PROSITE" id="PS50011">
    <property type="entry name" value="PROTEIN_KINASE_DOM"/>
    <property type="match status" value="1"/>
</dbReference>
<dbReference type="InterPro" id="IPR000719">
    <property type="entry name" value="Prot_kinase_dom"/>
</dbReference>
<dbReference type="PANTHER" id="PTHR27002:SF1118">
    <property type="entry name" value="NON-SPECIFIC SERINE_THREONINE PROTEIN KINASE"/>
    <property type="match status" value="1"/>
</dbReference>
<dbReference type="Proteomes" id="UP000823388">
    <property type="component" value="Chromosome 7K"/>
</dbReference>
<dbReference type="SMART" id="SM00473">
    <property type="entry name" value="PAN_AP"/>
    <property type="match status" value="1"/>
</dbReference>
<keyword evidence="2" id="KW-0808">Transferase</keyword>
<name>A0A8T0QMM2_PANVG</name>
<comment type="caution">
    <text evidence="14">The sequence shown here is derived from an EMBL/GenBank/DDBJ whole genome shotgun (WGS) entry which is preliminary data.</text>
</comment>
<dbReference type="GO" id="GO:0005886">
    <property type="term" value="C:plasma membrane"/>
    <property type="evidence" value="ECO:0007669"/>
    <property type="project" value="TreeGrafter"/>
</dbReference>
<dbReference type="GO" id="GO:0048544">
    <property type="term" value="P:recognition of pollen"/>
    <property type="evidence" value="ECO:0007669"/>
    <property type="project" value="InterPro"/>
</dbReference>
<evidence type="ECO:0000256" key="2">
    <source>
        <dbReference type="ARBA" id="ARBA00022679"/>
    </source>
</evidence>
<evidence type="ECO:0000256" key="11">
    <source>
        <dbReference type="SAM" id="Phobius"/>
    </source>
</evidence>
<feature type="domain" description="Protein kinase" evidence="12">
    <location>
        <begin position="270"/>
        <end position="556"/>
    </location>
</feature>